<proteinExistence type="predicted"/>
<name>A0AAQ0HFH6_PARVE</name>
<feature type="region of interest" description="Disordered" evidence="1">
    <location>
        <begin position="1"/>
        <end position="23"/>
    </location>
</feature>
<dbReference type="EMBL" id="QUMX01000029">
    <property type="protein sequence ID" value="REG38967.1"/>
    <property type="molecule type" value="Genomic_DNA"/>
</dbReference>
<dbReference type="Proteomes" id="UP000256794">
    <property type="component" value="Unassembled WGS sequence"/>
</dbReference>
<dbReference type="RefSeq" id="WP_036757668.1">
    <property type="nucleotide sequence ID" value="NZ_CP035284.1"/>
</dbReference>
<evidence type="ECO:0000313" key="2">
    <source>
        <dbReference type="EMBL" id="REG38967.1"/>
    </source>
</evidence>
<keyword evidence="3" id="KW-1185">Reference proteome</keyword>
<evidence type="ECO:0000256" key="1">
    <source>
        <dbReference type="SAM" id="MobiDB-lite"/>
    </source>
</evidence>
<sequence>MSNCTHPHHENHDHQHGAGCGHTAVRHGDHVDYLHDGHLHHPHADHVDEHVIEVSAANPDTCTPDHRCASHEPDHVHGPGCRHEAVPHGGHVDYLVDGHLHHPHGDHCDNHGPLEVVIR</sequence>
<organism evidence="2 3">
    <name type="scientific">Paracoccus versutus</name>
    <name type="common">Thiobacillus versutus</name>
    <dbReference type="NCBI Taxonomy" id="34007"/>
    <lineage>
        <taxon>Bacteria</taxon>
        <taxon>Pseudomonadati</taxon>
        <taxon>Pseudomonadota</taxon>
        <taxon>Alphaproteobacteria</taxon>
        <taxon>Rhodobacterales</taxon>
        <taxon>Paracoccaceae</taxon>
        <taxon>Paracoccus</taxon>
    </lineage>
</organism>
<evidence type="ECO:0008006" key="4">
    <source>
        <dbReference type="Google" id="ProtNLM"/>
    </source>
</evidence>
<gene>
    <name evidence="2" type="ORF">ATH84_102959</name>
</gene>
<reference evidence="2 3" key="1">
    <citation type="submission" date="2018-08" db="EMBL/GenBank/DDBJ databases">
        <title>Genomic Encyclopedia of Archaeal and Bacterial Type Strains, Phase II (KMG-II): from individual species to whole genera.</title>
        <authorList>
            <person name="Goeker M."/>
        </authorList>
    </citation>
    <scope>NUCLEOTIDE SEQUENCE [LARGE SCALE GENOMIC DNA]</scope>
    <source>
        <strain evidence="2 3">DSM 582</strain>
    </source>
</reference>
<comment type="caution">
    <text evidence="2">The sequence shown here is derived from an EMBL/GenBank/DDBJ whole genome shotgun (WGS) entry which is preliminary data.</text>
</comment>
<feature type="compositionally biased region" description="Basic and acidic residues" evidence="1">
    <location>
        <begin position="7"/>
        <end position="16"/>
    </location>
</feature>
<accession>A0AAQ0HFH6</accession>
<dbReference type="AlphaFoldDB" id="A0AAQ0HFH6"/>
<protein>
    <recommendedName>
        <fullName evidence="4">Threonine dehydratase</fullName>
    </recommendedName>
</protein>
<evidence type="ECO:0000313" key="3">
    <source>
        <dbReference type="Proteomes" id="UP000256794"/>
    </source>
</evidence>